<dbReference type="InterPro" id="IPR006708">
    <property type="entry name" value="Pex19"/>
</dbReference>
<feature type="region of interest" description="Disordered" evidence="1">
    <location>
        <begin position="29"/>
        <end position="49"/>
    </location>
</feature>
<evidence type="ECO:0000313" key="3">
    <source>
        <dbReference type="Proteomes" id="UP000294933"/>
    </source>
</evidence>
<reference evidence="2 3" key="1">
    <citation type="submission" date="2018-06" db="EMBL/GenBank/DDBJ databases">
        <title>A transcriptomic atlas of mushroom development highlights an independent origin of complex multicellularity.</title>
        <authorList>
            <consortium name="DOE Joint Genome Institute"/>
            <person name="Krizsan K."/>
            <person name="Almasi E."/>
            <person name="Merenyi Z."/>
            <person name="Sahu N."/>
            <person name="Viragh M."/>
            <person name="Koszo T."/>
            <person name="Mondo S."/>
            <person name="Kiss B."/>
            <person name="Balint B."/>
            <person name="Kues U."/>
            <person name="Barry K."/>
            <person name="Hegedus J.C."/>
            <person name="Henrissat B."/>
            <person name="Johnson J."/>
            <person name="Lipzen A."/>
            <person name="Ohm R."/>
            <person name="Nagy I."/>
            <person name="Pangilinan J."/>
            <person name="Yan J."/>
            <person name="Xiong Y."/>
            <person name="Grigoriev I.V."/>
            <person name="Hibbett D.S."/>
            <person name="Nagy L.G."/>
        </authorList>
    </citation>
    <scope>NUCLEOTIDE SEQUENCE [LARGE SCALE GENOMIC DNA]</scope>
    <source>
        <strain evidence="2 3">SZMC22713</strain>
    </source>
</reference>
<dbReference type="InterPro" id="IPR038322">
    <property type="entry name" value="Pex19_C_sf"/>
</dbReference>
<name>A0A4Y7PY88_9AGAM</name>
<feature type="compositionally biased region" description="Basic and acidic residues" evidence="1">
    <location>
        <begin position="8"/>
        <end position="20"/>
    </location>
</feature>
<organism evidence="2 3">
    <name type="scientific">Rickenella mellea</name>
    <dbReference type="NCBI Taxonomy" id="50990"/>
    <lineage>
        <taxon>Eukaryota</taxon>
        <taxon>Fungi</taxon>
        <taxon>Dikarya</taxon>
        <taxon>Basidiomycota</taxon>
        <taxon>Agaricomycotina</taxon>
        <taxon>Agaricomycetes</taxon>
        <taxon>Hymenochaetales</taxon>
        <taxon>Rickenellaceae</taxon>
        <taxon>Rickenella</taxon>
    </lineage>
</organism>
<dbReference type="Gene3D" id="1.20.120.900">
    <property type="entry name" value="Pex19, mPTS binding domain"/>
    <property type="match status" value="1"/>
</dbReference>
<evidence type="ECO:0008006" key="4">
    <source>
        <dbReference type="Google" id="ProtNLM"/>
    </source>
</evidence>
<feature type="compositionally biased region" description="Pro residues" evidence="1">
    <location>
        <begin position="36"/>
        <end position="46"/>
    </location>
</feature>
<dbReference type="STRING" id="50990.A0A4Y7PY88"/>
<dbReference type="Proteomes" id="UP000294933">
    <property type="component" value="Unassembled WGS sequence"/>
</dbReference>
<dbReference type="AlphaFoldDB" id="A0A4Y7PY88"/>
<evidence type="ECO:0000313" key="2">
    <source>
        <dbReference type="EMBL" id="TDL19500.1"/>
    </source>
</evidence>
<proteinExistence type="predicted"/>
<dbReference type="EMBL" id="ML170196">
    <property type="protein sequence ID" value="TDL19500.1"/>
    <property type="molecule type" value="Genomic_DNA"/>
</dbReference>
<dbReference type="Pfam" id="PF04614">
    <property type="entry name" value="Pex19"/>
    <property type="match status" value="1"/>
</dbReference>
<feature type="region of interest" description="Disordered" evidence="1">
    <location>
        <begin position="1"/>
        <end position="20"/>
    </location>
</feature>
<dbReference type="GO" id="GO:0005777">
    <property type="term" value="C:peroxisome"/>
    <property type="evidence" value="ECO:0007669"/>
    <property type="project" value="InterPro"/>
</dbReference>
<evidence type="ECO:0000256" key="1">
    <source>
        <dbReference type="SAM" id="MobiDB-lite"/>
    </source>
</evidence>
<sequence length="257" mass="29072">MSSPTQPRVHDNDNVDDLDGKYIIDQFDTVPSSVPSAPPIKSPPNRPEISDDFLKEIEASVDDLMRYIDGVGLTDEELKQREAWQQQLISEFNREDSIARPQGVFGFSCDVSDNATDPEFQSHIRKAMDKLRTSDMTLSDLFRKSEPPTEPLGALFSQLGSVLGMSRRNDGQTQEATRQKLIRKEVQYELLKGLRDNASFRNPPHGFPTYLSENASNLSTEDKQRYEDQLDCVAVFKDTTFSNNKREKGAQVSTPHK</sequence>
<feature type="region of interest" description="Disordered" evidence="1">
    <location>
        <begin position="197"/>
        <end position="222"/>
    </location>
</feature>
<accession>A0A4Y7PY88</accession>
<gene>
    <name evidence="2" type="ORF">BD410DRAFT_805740</name>
</gene>
<dbReference type="VEuPathDB" id="FungiDB:BD410DRAFT_805740"/>
<dbReference type="OrthoDB" id="21292at2759"/>
<keyword evidence="3" id="KW-1185">Reference proteome</keyword>
<protein>
    <recommendedName>
        <fullName evidence="4">Peroxin-19</fullName>
    </recommendedName>
</protein>